<dbReference type="RefSeq" id="WP_010880598.1">
    <property type="nucleotide sequence ID" value="NC_000918.1"/>
</dbReference>
<dbReference type="HAMAP" id="MF_01411">
    <property type="entry name" value="LPS_assembly_LptD"/>
    <property type="match status" value="1"/>
</dbReference>
<protein>
    <submittedName>
        <fullName evidence="1">Organic solvent tolerance protein</fullName>
    </submittedName>
</protein>
<dbReference type="HOGENOM" id="CLU_009039_4_1_0"/>
<dbReference type="EMBL" id="AE000657">
    <property type="protein sequence ID" value="AAC07065.1"/>
    <property type="molecule type" value="Genomic_DNA"/>
</dbReference>
<dbReference type="GO" id="GO:1990351">
    <property type="term" value="C:transporter complex"/>
    <property type="evidence" value="ECO:0000318"/>
    <property type="project" value="GO_Central"/>
</dbReference>
<gene>
    <name evidence="1" type="primary">ostA</name>
    <name evidence="1" type="ordered locus">aq_967</name>
</gene>
<evidence type="ECO:0000313" key="1">
    <source>
        <dbReference type="EMBL" id="AAC07065.1"/>
    </source>
</evidence>
<dbReference type="STRING" id="224324.aq_967"/>
<sequence>MALLILFFLLGLSFSLEVFSEKLEIKENEIIAEGDAEAYYKNYYIKAKKIKLLRDKDEVYAYEDVYIKNLKTGFEIRGSFAYVNMKKNKGYFLNAKGKFREFNFEAKKIEQLDKERFKVYEATVTTCPLDDKELYLCIFRANITKERALIFHNRLKFFKVPIFYLPVYLIPLGGRKTGFLMPTIGSSTYSSFIYIQPFFWAISRDKDMTITADYRKDQMKGLSLEYRQAFDEESDLITQFSLYKEDKKKGDWWKGREMYRENRFRIFMKYRKKPFKIGVEELSDPYYYEDISFKQEEITKPYTKTYLIYEKETKNYLFYFQTVRYRDLTEEKNNAVNLLPEASFHLKPFYYKGFNFSLDSSFTNFYRNYDGSFMRISLEPTVGKYFELFKVSNYSSLTLINRYYPDSEEDKIVSTFRFRHSVPQYFSLSYGGFKFKNFLEGLYTFSPKDYEVQIFDYQDELNEENNFQFTLVGNLYKNRKLMDYFLNTGYNLLGSYTFPTDGKKIDKKLLPLYYNVSVYPVENVRFWQDAVYDFNLGVFARNVIGTDISWKNFSVGISNSVYKNSEKKVTTDQIALNLKYSGDKFFSGISLNYDRLVDKETYRNVYVGVKGKCWSLVLDYKRNYYRNRDEYVDQVFLRFNLFFKEEIEIPLRR</sequence>
<dbReference type="GO" id="GO:0015920">
    <property type="term" value="P:lipopolysaccharide transport"/>
    <property type="evidence" value="ECO:0007669"/>
    <property type="project" value="InterPro"/>
</dbReference>
<dbReference type="Proteomes" id="UP000000798">
    <property type="component" value="Chromosome"/>
</dbReference>
<dbReference type="KEGG" id="aae:aq_967"/>
<dbReference type="InterPro" id="IPR020889">
    <property type="entry name" value="LipoPS_assembly_LptD"/>
</dbReference>
<organism evidence="1 2">
    <name type="scientific">Aquifex aeolicus (strain VF5)</name>
    <dbReference type="NCBI Taxonomy" id="224324"/>
    <lineage>
        <taxon>Bacteria</taxon>
        <taxon>Pseudomonadati</taxon>
        <taxon>Aquificota</taxon>
        <taxon>Aquificia</taxon>
        <taxon>Aquificales</taxon>
        <taxon>Aquificaceae</taxon>
        <taxon>Aquifex</taxon>
    </lineage>
</organism>
<dbReference type="GO" id="GO:0009279">
    <property type="term" value="C:cell outer membrane"/>
    <property type="evidence" value="ECO:0000318"/>
    <property type="project" value="GO_Central"/>
</dbReference>
<dbReference type="OrthoDB" id="9760225at2"/>
<dbReference type="InterPro" id="IPR050218">
    <property type="entry name" value="LptD"/>
</dbReference>
<keyword evidence="2" id="KW-1185">Reference proteome</keyword>
<dbReference type="eggNOG" id="COG1452">
    <property type="taxonomic scope" value="Bacteria"/>
</dbReference>
<accession>O67097</accession>
<dbReference type="PATRIC" id="fig|224324.8.peg.760"/>
<dbReference type="AlphaFoldDB" id="O67097"/>
<dbReference type="PANTHER" id="PTHR30189">
    <property type="entry name" value="LPS-ASSEMBLY PROTEIN"/>
    <property type="match status" value="1"/>
</dbReference>
<reference evidence="1 2" key="1">
    <citation type="journal article" date="1998" name="Nature">
        <title>The complete genome of the hyperthermophilic bacterium Aquifex aeolicus.</title>
        <authorList>
            <person name="Deckert G."/>
            <person name="Warren P.V."/>
            <person name="Gaasterland T."/>
            <person name="Young W.G."/>
            <person name="Lenox A.L."/>
            <person name="Graham D.E."/>
            <person name="Overbeek R."/>
            <person name="Snead M.A."/>
            <person name="Keller M."/>
            <person name="Aujay M."/>
            <person name="Huber R."/>
            <person name="Feldman R.A."/>
            <person name="Short J.M."/>
            <person name="Olson G.J."/>
            <person name="Swanson R.V."/>
        </authorList>
    </citation>
    <scope>NUCLEOTIDE SEQUENCE [LARGE SCALE GENOMIC DNA]</scope>
    <source>
        <strain evidence="1 2">VF5</strain>
    </source>
</reference>
<evidence type="ECO:0000313" key="2">
    <source>
        <dbReference type="Proteomes" id="UP000000798"/>
    </source>
</evidence>
<dbReference type="PIR" id="F70383">
    <property type="entry name" value="F70383"/>
</dbReference>
<dbReference type="GO" id="GO:0043165">
    <property type="term" value="P:Gram-negative-bacterium-type cell outer membrane assembly"/>
    <property type="evidence" value="ECO:0007669"/>
    <property type="project" value="InterPro"/>
</dbReference>
<dbReference type="EnsemblBacteria" id="AAC07065">
    <property type="protein sequence ID" value="AAC07065"/>
    <property type="gene ID" value="aq_967"/>
</dbReference>
<proteinExistence type="inferred from homology"/>
<dbReference type="PANTHER" id="PTHR30189:SF1">
    <property type="entry name" value="LPS-ASSEMBLY PROTEIN LPTD"/>
    <property type="match status" value="1"/>
</dbReference>
<dbReference type="InParanoid" id="O67097"/>
<name>O67097_AQUAE</name>